<dbReference type="GO" id="GO:0009244">
    <property type="term" value="P:lipopolysaccharide core region biosynthetic process"/>
    <property type="evidence" value="ECO:0007669"/>
    <property type="project" value="TreeGrafter"/>
</dbReference>
<proteinExistence type="predicted"/>
<evidence type="ECO:0000256" key="1">
    <source>
        <dbReference type="ARBA" id="ARBA00022676"/>
    </source>
</evidence>
<evidence type="ECO:0000313" key="4">
    <source>
        <dbReference type="Proteomes" id="UP000584867"/>
    </source>
</evidence>
<dbReference type="EC" id="2.4.-.-" evidence="3"/>
<dbReference type="Proteomes" id="UP000584867">
    <property type="component" value="Unassembled WGS sequence"/>
</dbReference>
<dbReference type="Gene3D" id="3.40.50.2000">
    <property type="entry name" value="Glycogen Phosphorylase B"/>
    <property type="match status" value="2"/>
</dbReference>
<dbReference type="SUPFAM" id="SSF53756">
    <property type="entry name" value="UDP-Glycosyltransferase/glycogen phosphorylase"/>
    <property type="match status" value="1"/>
</dbReference>
<dbReference type="CDD" id="cd03789">
    <property type="entry name" value="GT9_LPS_heptosyltransferase"/>
    <property type="match status" value="1"/>
</dbReference>
<dbReference type="GO" id="GO:0008713">
    <property type="term" value="F:ADP-heptose-lipopolysaccharide heptosyltransferase activity"/>
    <property type="evidence" value="ECO:0007669"/>
    <property type="project" value="TreeGrafter"/>
</dbReference>
<dbReference type="EMBL" id="JACHIO010000018">
    <property type="protein sequence ID" value="MBB5065610.1"/>
    <property type="molecule type" value="Genomic_DNA"/>
</dbReference>
<dbReference type="InterPro" id="IPR002201">
    <property type="entry name" value="Glyco_trans_9"/>
</dbReference>
<sequence length="341" mass="36427">MRVLIVRVGALGDVLHALPAVAALRQQQPEWLEWTIDWVVDPRWASLLVGDDIRGPVVDRIHAAETKLWSSAPMSLATLRSVLDLRSVLRAERYDLVIDMQGTVRSAVIGRMAGARKFAGYSDPREAVAVNLYTERLARRGAHVVEQGAALLGAACGLKIAPVEISLPRVAWAEHWAEEEAVLSRPLCVLGAGGGWGAKHWPTARFGALALELRAMGFDVVVNAPHKNDVVANEVVAASKGTARMVVCNVTGLVALMRRTDLFIGGDSGPTHLAAALGVPLVALFGPTDPARNGPWGPGAKRVLRDASSVTSYKHVAEGDPGLARITVESVLEAVRQVRGT</sequence>
<protein>
    <submittedName>
        <fullName evidence="3">Heptosyltransferase-1</fullName>
        <ecNumber evidence="3">2.4.-.-</ecNumber>
    </submittedName>
</protein>
<name>A0A7W7ZSZ7_9BACT</name>
<evidence type="ECO:0000313" key="3">
    <source>
        <dbReference type="EMBL" id="MBB5065610.1"/>
    </source>
</evidence>
<dbReference type="PANTHER" id="PTHR30160">
    <property type="entry name" value="TETRAACYLDISACCHARIDE 4'-KINASE-RELATED"/>
    <property type="match status" value="1"/>
</dbReference>
<dbReference type="Pfam" id="PF01075">
    <property type="entry name" value="Glyco_transf_9"/>
    <property type="match status" value="1"/>
</dbReference>
<keyword evidence="1 3" id="KW-0328">Glycosyltransferase</keyword>
<evidence type="ECO:0000256" key="2">
    <source>
        <dbReference type="ARBA" id="ARBA00022679"/>
    </source>
</evidence>
<dbReference type="AlphaFoldDB" id="A0A7W7ZSZ7"/>
<keyword evidence="2 3" id="KW-0808">Transferase</keyword>
<gene>
    <name evidence="3" type="ORF">HDF15_003979</name>
</gene>
<dbReference type="PANTHER" id="PTHR30160:SF1">
    <property type="entry name" value="LIPOPOLYSACCHARIDE 1,2-N-ACETYLGLUCOSAMINETRANSFERASE-RELATED"/>
    <property type="match status" value="1"/>
</dbReference>
<comment type="caution">
    <text evidence="3">The sequence shown here is derived from an EMBL/GenBank/DDBJ whole genome shotgun (WGS) entry which is preliminary data.</text>
</comment>
<organism evidence="3 4">
    <name type="scientific">Granulicella mallensis</name>
    <dbReference type="NCBI Taxonomy" id="940614"/>
    <lineage>
        <taxon>Bacteria</taxon>
        <taxon>Pseudomonadati</taxon>
        <taxon>Acidobacteriota</taxon>
        <taxon>Terriglobia</taxon>
        <taxon>Terriglobales</taxon>
        <taxon>Acidobacteriaceae</taxon>
        <taxon>Granulicella</taxon>
    </lineage>
</organism>
<dbReference type="InterPro" id="IPR051199">
    <property type="entry name" value="LPS_LOS_Heptosyltrfase"/>
</dbReference>
<reference evidence="3 4" key="1">
    <citation type="submission" date="2020-08" db="EMBL/GenBank/DDBJ databases">
        <title>Genomic Encyclopedia of Type Strains, Phase IV (KMG-V): Genome sequencing to study the core and pangenomes of soil and plant-associated prokaryotes.</title>
        <authorList>
            <person name="Whitman W."/>
        </authorList>
    </citation>
    <scope>NUCLEOTIDE SEQUENCE [LARGE SCALE GENOMIC DNA]</scope>
    <source>
        <strain evidence="3 4">X5P3</strain>
    </source>
</reference>
<accession>A0A7W7ZSZ7</accession>
<dbReference type="GO" id="GO:0005829">
    <property type="term" value="C:cytosol"/>
    <property type="evidence" value="ECO:0007669"/>
    <property type="project" value="TreeGrafter"/>
</dbReference>
<dbReference type="RefSeq" id="WP_184258461.1">
    <property type="nucleotide sequence ID" value="NZ_JACHIO010000018.1"/>
</dbReference>